<organism evidence="1 2">
    <name type="scientific">Pseudomonas inefficax</name>
    <dbReference type="NCBI Taxonomy" id="2078786"/>
    <lineage>
        <taxon>Bacteria</taxon>
        <taxon>Pseudomonadati</taxon>
        <taxon>Pseudomonadota</taxon>
        <taxon>Gammaproteobacteria</taxon>
        <taxon>Pseudomonadales</taxon>
        <taxon>Pseudomonadaceae</taxon>
        <taxon>Pseudomonas</taxon>
    </lineage>
</organism>
<reference evidence="1 2" key="1">
    <citation type="submission" date="2018-02" db="EMBL/GenBank/DDBJ databases">
        <authorList>
            <person name="Dubost A."/>
        </authorList>
    </citation>
    <scope>NUCLEOTIDE SEQUENCE [LARGE SCALE GENOMIC DNA]</scope>
    <source>
        <strain evidence="2">JV551A3</strain>
    </source>
</reference>
<comment type="caution">
    <text evidence="1">The sequence shown here is derived from an EMBL/GenBank/DDBJ whole genome shotgun (WGS) entry which is preliminary data.</text>
</comment>
<sequence>MTYNRGKPFLQLLVGERLGGYKKILVQYVGPFRNPCLTLLENIALAPVSEPPAVCLL</sequence>
<gene>
    <name evidence="1" type="ORF">JV551A3_V1_1640087</name>
</gene>
<evidence type="ECO:0000313" key="1">
    <source>
        <dbReference type="EMBL" id="SPO62011.1"/>
    </source>
</evidence>
<protein>
    <submittedName>
        <fullName evidence="1">Uncharacterized protein</fullName>
    </submittedName>
</protein>
<evidence type="ECO:0000313" key="2">
    <source>
        <dbReference type="Proteomes" id="UP000294335"/>
    </source>
</evidence>
<dbReference type="EMBL" id="OPYN01000164">
    <property type="protein sequence ID" value="SPO62011.1"/>
    <property type="molecule type" value="Genomic_DNA"/>
</dbReference>
<dbReference type="Proteomes" id="UP000294335">
    <property type="component" value="Unassembled WGS sequence"/>
</dbReference>
<proteinExistence type="predicted"/>
<dbReference type="AlphaFoldDB" id="A0AAQ1PB41"/>
<keyword evidence="2" id="KW-1185">Reference proteome</keyword>
<accession>A0AAQ1PB41</accession>
<name>A0AAQ1PB41_9PSED</name>